<keyword evidence="1 4" id="KW-0479">Metal-binding</keyword>
<dbReference type="Pfam" id="PF13087">
    <property type="entry name" value="AAA_12"/>
    <property type="match status" value="1"/>
</dbReference>
<dbReference type="PANTHER" id="PTHR10887:SF445">
    <property type="entry name" value="NFX1-TYPE ZINC FINGER-CONTAINING PROTEIN 1"/>
    <property type="match status" value="1"/>
</dbReference>
<dbReference type="InterPro" id="IPR000571">
    <property type="entry name" value="Znf_CCCH"/>
</dbReference>
<gene>
    <name evidence="7" type="ORF">I316_03171</name>
</gene>
<dbReference type="Pfam" id="PF13086">
    <property type="entry name" value="AAA_11"/>
    <property type="match status" value="2"/>
</dbReference>
<dbReference type="InterPro" id="IPR047187">
    <property type="entry name" value="SF1_C_Upf1"/>
</dbReference>
<feature type="region of interest" description="Disordered" evidence="5">
    <location>
        <begin position="19"/>
        <end position="53"/>
    </location>
</feature>
<name>A0A1B9GVR4_9TREE</name>
<feature type="compositionally biased region" description="Polar residues" evidence="5">
    <location>
        <begin position="43"/>
        <end position="52"/>
    </location>
</feature>
<reference evidence="8" key="2">
    <citation type="submission" date="2013-12" db="EMBL/GenBank/DDBJ databases">
        <title>Evolution of pathogenesis and genome organization in the Tremellales.</title>
        <authorList>
            <person name="Cuomo C."/>
            <person name="Litvintseva A."/>
            <person name="Heitman J."/>
            <person name="Chen Y."/>
            <person name="Sun S."/>
            <person name="Springer D."/>
            <person name="Dromer F."/>
            <person name="Young S."/>
            <person name="Zeng Q."/>
            <person name="Chapman S."/>
            <person name="Gujja S."/>
            <person name="Saif S."/>
            <person name="Birren B."/>
        </authorList>
    </citation>
    <scope>NUCLEOTIDE SEQUENCE [LARGE SCALE GENOMIC DNA]</scope>
    <source>
        <strain evidence="8">BCC8398</strain>
    </source>
</reference>
<dbReference type="SUPFAM" id="SSF52540">
    <property type="entry name" value="P-loop containing nucleoside triphosphate hydrolases"/>
    <property type="match status" value="1"/>
</dbReference>
<dbReference type="Proteomes" id="UP000092666">
    <property type="component" value="Unassembled WGS sequence"/>
</dbReference>
<evidence type="ECO:0000313" key="7">
    <source>
        <dbReference type="EMBL" id="OCF35130.1"/>
    </source>
</evidence>
<dbReference type="CDD" id="cd18808">
    <property type="entry name" value="SF1_C_Upf1"/>
    <property type="match status" value="1"/>
</dbReference>
<dbReference type="Gene3D" id="3.40.50.300">
    <property type="entry name" value="P-loop containing nucleotide triphosphate hydrolases"/>
    <property type="match status" value="3"/>
</dbReference>
<dbReference type="InterPro" id="IPR027417">
    <property type="entry name" value="P-loop_NTPase"/>
</dbReference>
<keyword evidence="2 4" id="KW-0863">Zinc-finger</keyword>
<dbReference type="InterPro" id="IPR036855">
    <property type="entry name" value="Znf_CCCH_sf"/>
</dbReference>
<protein>
    <recommendedName>
        <fullName evidence="6">C3H1-type domain-containing protein</fullName>
    </recommendedName>
</protein>
<evidence type="ECO:0000256" key="3">
    <source>
        <dbReference type="ARBA" id="ARBA00022833"/>
    </source>
</evidence>
<evidence type="ECO:0000256" key="2">
    <source>
        <dbReference type="ARBA" id="ARBA00022771"/>
    </source>
</evidence>
<keyword evidence="8" id="KW-1185">Reference proteome</keyword>
<reference evidence="7 8" key="1">
    <citation type="submission" date="2013-07" db="EMBL/GenBank/DDBJ databases">
        <title>The Genome Sequence of Cryptococcus heveanensis BCC8398.</title>
        <authorList>
            <consortium name="The Broad Institute Genome Sequencing Platform"/>
            <person name="Cuomo C."/>
            <person name="Litvintseva A."/>
            <person name="Chen Y."/>
            <person name="Heitman J."/>
            <person name="Sun S."/>
            <person name="Springer D."/>
            <person name="Dromer F."/>
            <person name="Young S.K."/>
            <person name="Zeng Q."/>
            <person name="Gargeya S."/>
            <person name="Fitzgerald M."/>
            <person name="Abouelleil A."/>
            <person name="Alvarado L."/>
            <person name="Berlin A.M."/>
            <person name="Chapman S.B."/>
            <person name="Dewar J."/>
            <person name="Goldberg J."/>
            <person name="Griggs A."/>
            <person name="Gujja S."/>
            <person name="Hansen M."/>
            <person name="Howarth C."/>
            <person name="Imamovic A."/>
            <person name="Larimer J."/>
            <person name="McCowan C."/>
            <person name="Murphy C."/>
            <person name="Pearson M."/>
            <person name="Priest M."/>
            <person name="Roberts A."/>
            <person name="Saif S."/>
            <person name="Shea T."/>
            <person name="Sykes S."/>
            <person name="Wortman J."/>
            <person name="Nusbaum C."/>
            <person name="Birren B."/>
        </authorList>
    </citation>
    <scope>NUCLEOTIDE SEQUENCE [LARGE SCALE GENOMIC DNA]</scope>
    <source>
        <strain evidence="7 8">BCC8398</strain>
    </source>
</reference>
<keyword evidence="3 4" id="KW-0862">Zinc</keyword>
<dbReference type="Pfam" id="PF00642">
    <property type="entry name" value="zf-CCCH"/>
    <property type="match status" value="1"/>
</dbReference>
<dbReference type="SUPFAM" id="SSF90229">
    <property type="entry name" value="CCCH zinc finger"/>
    <property type="match status" value="1"/>
</dbReference>
<dbReference type="InterPro" id="IPR041677">
    <property type="entry name" value="DNA2/NAM7_AAA_11"/>
</dbReference>
<proteinExistence type="predicted"/>
<dbReference type="GO" id="GO:0004386">
    <property type="term" value="F:helicase activity"/>
    <property type="evidence" value="ECO:0007669"/>
    <property type="project" value="InterPro"/>
</dbReference>
<dbReference type="GO" id="GO:0031380">
    <property type="term" value="C:nuclear RNA-directed RNA polymerase complex"/>
    <property type="evidence" value="ECO:0007669"/>
    <property type="project" value="TreeGrafter"/>
</dbReference>
<evidence type="ECO:0000259" key="6">
    <source>
        <dbReference type="PROSITE" id="PS50103"/>
    </source>
</evidence>
<accession>A0A1B9GVR4</accession>
<dbReference type="PROSITE" id="PS50103">
    <property type="entry name" value="ZF_C3H1"/>
    <property type="match status" value="2"/>
</dbReference>
<dbReference type="EMBL" id="KI669500">
    <property type="protein sequence ID" value="OCF35130.1"/>
    <property type="molecule type" value="Genomic_DNA"/>
</dbReference>
<dbReference type="OrthoDB" id="2423195at2759"/>
<feature type="domain" description="C3H1-type" evidence="6">
    <location>
        <begin position="54"/>
        <end position="82"/>
    </location>
</feature>
<dbReference type="STRING" id="1296120.A0A1B9GVR4"/>
<feature type="zinc finger region" description="C3H1-type" evidence="4">
    <location>
        <begin position="4"/>
        <end position="27"/>
    </location>
</feature>
<evidence type="ECO:0000256" key="1">
    <source>
        <dbReference type="ARBA" id="ARBA00022723"/>
    </source>
</evidence>
<dbReference type="GO" id="GO:0008270">
    <property type="term" value="F:zinc ion binding"/>
    <property type="evidence" value="ECO:0007669"/>
    <property type="project" value="UniProtKB-KW"/>
</dbReference>
<dbReference type="GO" id="GO:0031048">
    <property type="term" value="P:regulatory ncRNA-mediated heterochromatin formation"/>
    <property type="evidence" value="ECO:0007669"/>
    <property type="project" value="TreeGrafter"/>
</dbReference>
<evidence type="ECO:0000256" key="4">
    <source>
        <dbReference type="PROSITE-ProRule" id="PRU00723"/>
    </source>
</evidence>
<evidence type="ECO:0000256" key="5">
    <source>
        <dbReference type="SAM" id="MobiDB-lite"/>
    </source>
</evidence>
<dbReference type="InterPro" id="IPR041679">
    <property type="entry name" value="DNA2/NAM7-like_C"/>
</dbReference>
<feature type="compositionally biased region" description="Acidic residues" evidence="5">
    <location>
        <begin position="968"/>
        <end position="978"/>
    </location>
</feature>
<evidence type="ECO:0000313" key="8">
    <source>
        <dbReference type="Proteomes" id="UP000092666"/>
    </source>
</evidence>
<dbReference type="InterPro" id="IPR045055">
    <property type="entry name" value="DNA2/NAM7-like"/>
</dbReference>
<sequence length="2188" mass="244608">MKHPCRFIDTPQGCKKGADCGYSHDRSSVSASSKNGDDHRSRSQWTPSNNSHVMPPNGQCRIFYNEGSCPRGSDCKYAHDRTLPKNHTPPKPAPNLAVRIADFNGDSLRGNIDSNWRSGPFTRLIERLEEGDHLNNPTEAYTFVGGLVATTIEDSAWMHQDTQVYLAAVATIPSPSNRCLSQILSWPDIMTTGDTPFALNFQRGFIPLFLYLSSSAVINSPIKHYTAALYALLDSNVPHWAEKTLRCVRELVELRHLPSSGVGGSRVFKPTSFLQVFLPVTYVLCGYLASFQKALGQHGQLLSELVKELPALFDTWATDLLSTSPTFRDSIAALDIAGRRHVVSEAERVIQRLQPIVDRCQGRITQRPARILQVVDEMQKQQWRLDRLEQIYDPPGDIRPAGPRHDNDCSEIARIELLPAHEELLCSIPPFIPANIPSSPHHLVPATMERQIDILFRLLREDTVRPFQSAVKSLLFHLQGKRNPALSALLQRGGGRWRSEDSSDSTDLNIYADAKFHAVQLVKDELCVVLSLRTPKNAGSSSELRKKLGQGAMVGLLMRSLDSSGTDELKVFLGEVKQDVTWNAIRRSQVHVNFHSSEVFIAAIKFFGSSRSQAADQEASMVFFEVPGFLLGTLMPFLERLQTMDPWNVPFQQYIAGTTDSNLPIPHIDPPRFARDDKFVYNLDRLVSNPGGLRMRPSHPVQVKEAHETLLIHSPLDESQASALLDSMSREVAIVEGPPGTGKSFVGIKHVQVLIDSGISPIYVIAYTNHALDQFLEDIYTHVTHNIVRCGSRSKSDLIQSRSLHELSSNPTSTRSRLRHEIGREYSNRKEIEAELKHVCMIASWAGQSALPWEALEVYLLREFPDHYDSLTQVPRGVLSAHQKEREEGWQQWGRKSKAPAPDAHSFIWWRDGLDLDLLDRTQPKRVIRLENPHPVQEADLPDLPPYLRDIIDASANTASNDNVETSFEPDDSSDSEEDRPAHERQMATMKNWKRPSSDRHLETLREDANVWNYSAAERKRILAYWKDLILHSEVPKLARLRQIYKDINGRIRSLNNEKKLEILRQAKIIGCTTNGAANISTLISSAAPRVLIVEEAGECLEAHIVANLVPSIEQLILIGDHLQLRPQIGNYRLSIESKEGKNYRLDESLFERLVNAGLPYSVLQTQRRMRPEISDLIRNHLYPELVDHESVQHLPALKGLSRNVVFFDHNHAQDRQNADSSSKTNFFEAEMVSDLVMHFLNQGYQAGDIAVLTPYLGQVKVIKQALQNRRLVVELDDGDERDLARLSLSEEEDQEGISSASWTKTFENRSADTLVTLRSVDNFQGEEAKVVILSQTSINFNRLAIASIGFLKSANRTNVALSRAKQGMVILGNAGLFASQSSMWRSVLDTLEAQEAVFDHIPLRCELHPGHDFGKVQRPGVIPMVAPDGGCLAHCQVELRCGHTCPRLCHPADRQHNNVKCIEPCSVGLPCSGDPQRPHVCRALCGEPHVCDFVVASLQLPCGHEANEVSCAAAHNPSQINCTVVVERELACGHLIDLRCGEPADQISCNKVCGMILDCKHATCKARCGVCRPPSFYSQENARAVRHAYHRCEKQLTCGHLCTGYCQEDIATVGCAPCKMECERACDHASCQHTCGERQCRSCMKDCRWSCVHQGVCQNLCSMPCARLACDEPCDKLLDCGHSCPSVCGENCSKQTCPRCATDAQKSSVVDLFVMTTLAEVDISRPDLDCRLITLGCGHTFTVESLDGQFGLNRFYSSNGDKWTGLTNPHTEANGQQTSCIACPHCRAPILSNATRRYGRAWKHYDLLNQEQAAMTHGSGALSQLIEGQASMDVQAVVTQVNFLDFRSLSKPLAKRPLKAVVTQLELEFSSDDTILTPWKSISDLATVGITGPIANGWKKVISSLSPLFESARSVVDYKSPHAVAYEATHAKLYRSFKDLSMGVTFSEDFQDLRGSTITALALDYARRQIGSPFPRASSTFKVKAVLVTLKLRSDWLAICNAFISRISDYSSTEKRQANVDRFDIFVRHFIRCCIRDASACIAYASSNEAHNQMMLSWLHKVRFQLSLSRFDVESALRRAESTGSYSPNIVADRVETERQAAFKALSEAVRGYLNPPTGNVVIMRQREAWLKENFADARTYLLEEWVRVHRMAEEGTRFEEVTDEERRSIFNTMGIHAPGNGAATRW</sequence>
<dbReference type="PANTHER" id="PTHR10887">
    <property type="entry name" value="DNA2/NAM7 HELICASE FAMILY"/>
    <property type="match status" value="1"/>
</dbReference>
<feature type="zinc finger region" description="C3H1-type" evidence="4">
    <location>
        <begin position="54"/>
        <end position="82"/>
    </location>
</feature>
<organism evidence="7 8">
    <name type="scientific">Kwoniella heveanensis BCC8398</name>
    <dbReference type="NCBI Taxonomy" id="1296120"/>
    <lineage>
        <taxon>Eukaryota</taxon>
        <taxon>Fungi</taxon>
        <taxon>Dikarya</taxon>
        <taxon>Basidiomycota</taxon>
        <taxon>Agaricomycotina</taxon>
        <taxon>Tremellomycetes</taxon>
        <taxon>Tremellales</taxon>
        <taxon>Cryptococcaceae</taxon>
        <taxon>Kwoniella</taxon>
    </lineage>
</organism>
<feature type="region of interest" description="Disordered" evidence="5">
    <location>
        <begin position="959"/>
        <end position="999"/>
    </location>
</feature>
<feature type="domain" description="C3H1-type" evidence="6">
    <location>
        <begin position="4"/>
        <end position="27"/>
    </location>
</feature>